<evidence type="ECO:0000313" key="2">
    <source>
        <dbReference type="EMBL" id="RAW43123.1"/>
    </source>
</evidence>
<dbReference type="STRING" id="29920.A0A329T0U0"/>
<dbReference type="AlphaFoldDB" id="A0A329T0U0"/>
<dbReference type="Gene3D" id="3.10.10.10">
    <property type="entry name" value="HIV Type 1 Reverse Transcriptase, subunit A, domain 1"/>
    <property type="match status" value="1"/>
</dbReference>
<evidence type="ECO:0000256" key="1">
    <source>
        <dbReference type="SAM" id="Coils"/>
    </source>
</evidence>
<evidence type="ECO:0000313" key="3">
    <source>
        <dbReference type="Proteomes" id="UP000251314"/>
    </source>
</evidence>
<dbReference type="SUPFAM" id="SSF56672">
    <property type="entry name" value="DNA/RNA polymerases"/>
    <property type="match status" value="1"/>
</dbReference>
<dbReference type="InterPro" id="IPR043128">
    <property type="entry name" value="Rev_trsase/Diguanyl_cyclase"/>
</dbReference>
<gene>
    <name evidence="2" type="ORF">PC110_g674</name>
</gene>
<dbReference type="PANTHER" id="PTHR33064:SF37">
    <property type="entry name" value="RIBONUCLEASE H"/>
    <property type="match status" value="1"/>
</dbReference>
<dbReference type="Gene3D" id="3.30.70.270">
    <property type="match status" value="1"/>
</dbReference>
<proteinExistence type="predicted"/>
<accession>A0A329T0U0</accession>
<dbReference type="Proteomes" id="UP000251314">
    <property type="component" value="Unassembled WGS sequence"/>
</dbReference>
<dbReference type="VEuPathDB" id="FungiDB:PC110_g674"/>
<feature type="coiled-coil region" evidence="1">
    <location>
        <begin position="91"/>
        <end position="139"/>
    </location>
</feature>
<sequence length="346" mass="39887">MEDMSGDLGAIMNAPALPKPPRYKGSSMQERRYFLRAYYTYFHALKAFQTEHNRPFVKTVGSCIEQAKKTAFEDYAALDVAMKKLSVDTKLVEAESRVNRLQANMYKILEDHNMVDVMFDREQKKLEQQLREVACFEDEPVGDPKGTGFDRDEHFESRAFLPEMGRAERNAELVRYHLLKVIDATQSNGIEGRALDMLRTSLENYKAEFCVMFGMHHPVNDPPLHVLLKPHATPVRCAARRYAPMEQVLMDAHVEELEGLGLIERNYSSRWASALRVVPKSEPGNFRMCIASRAVNVLILPMQWPMPQLDVAITHLAGYKVFFMCDWFRGYWQLPLHPDPERSLRS</sequence>
<dbReference type="InterPro" id="IPR051320">
    <property type="entry name" value="Viral_Replic_Matur_Polypro"/>
</dbReference>
<dbReference type="EMBL" id="MJFZ01000007">
    <property type="protein sequence ID" value="RAW43123.1"/>
    <property type="molecule type" value="Genomic_DNA"/>
</dbReference>
<evidence type="ECO:0008006" key="4">
    <source>
        <dbReference type="Google" id="ProtNLM"/>
    </source>
</evidence>
<keyword evidence="1" id="KW-0175">Coiled coil</keyword>
<dbReference type="InterPro" id="IPR043502">
    <property type="entry name" value="DNA/RNA_pol_sf"/>
</dbReference>
<reference evidence="2 3" key="1">
    <citation type="submission" date="2018-01" db="EMBL/GenBank/DDBJ databases">
        <title>Draft genome of the strawberry crown rot pathogen Phytophthora cactorum.</title>
        <authorList>
            <person name="Armitage A.D."/>
            <person name="Lysoe E."/>
            <person name="Nellist C.F."/>
            <person name="Harrison R.J."/>
            <person name="Brurberg M.B."/>
        </authorList>
    </citation>
    <scope>NUCLEOTIDE SEQUENCE [LARGE SCALE GENOMIC DNA]</scope>
    <source>
        <strain evidence="2 3">10300</strain>
    </source>
</reference>
<keyword evidence="3" id="KW-1185">Reference proteome</keyword>
<organism evidence="2 3">
    <name type="scientific">Phytophthora cactorum</name>
    <dbReference type="NCBI Taxonomy" id="29920"/>
    <lineage>
        <taxon>Eukaryota</taxon>
        <taxon>Sar</taxon>
        <taxon>Stramenopiles</taxon>
        <taxon>Oomycota</taxon>
        <taxon>Peronosporomycetes</taxon>
        <taxon>Peronosporales</taxon>
        <taxon>Peronosporaceae</taxon>
        <taxon>Phytophthora</taxon>
    </lineage>
</organism>
<protein>
    <recommendedName>
        <fullName evidence="4">Reverse transcriptase domain-containing protein</fullName>
    </recommendedName>
</protein>
<dbReference type="OrthoDB" id="116054at2759"/>
<dbReference type="PANTHER" id="PTHR33064">
    <property type="entry name" value="POL PROTEIN"/>
    <property type="match status" value="1"/>
</dbReference>
<name>A0A329T0U0_9STRA</name>
<comment type="caution">
    <text evidence="2">The sequence shown here is derived from an EMBL/GenBank/DDBJ whole genome shotgun (WGS) entry which is preliminary data.</text>
</comment>